<comment type="caution">
    <text evidence="1">The sequence shown here is derived from an EMBL/GenBank/DDBJ whole genome shotgun (WGS) entry which is preliminary data.</text>
</comment>
<reference evidence="2" key="1">
    <citation type="journal article" date="2019" name="Int. J. Syst. Evol. Microbiol.">
        <title>The Global Catalogue of Microorganisms (GCM) 10K type strain sequencing project: providing services to taxonomists for standard genome sequencing and annotation.</title>
        <authorList>
            <consortium name="The Broad Institute Genomics Platform"/>
            <consortium name="The Broad Institute Genome Sequencing Center for Infectious Disease"/>
            <person name="Wu L."/>
            <person name="Ma J."/>
        </authorList>
    </citation>
    <scope>NUCLEOTIDE SEQUENCE [LARGE SCALE GENOMIC DNA]</scope>
    <source>
        <strain evidence="2">JCM 18081</strain>
    </source>
</reference>
<protein>
    <submittedName>
        <fullName evidence="1">Uncharacterized protein</fullName>
    </submittedName>
</protein>
<keyword evidence="2" id="KW-1185">Reference proteome</keyword>
<accession>A0ABP9BX02</accession>
<sequence>MAVETDLVGGDVLHGGGQQLAQLVEELSFLGVDRHDTLLFLVHTSRTRAGRREDRPARVFRRGTGACRMHGDSLSEQPRR</sequence>
<gene>
    <name evidence="1" type="ORF">GCM10023220_30050</name>
</gene>
<evidence type="ECO:0000313" key="1">
    <source>
        <dbReference type="EMBL" id="GAA4799817.1"/>
    </source>
</evidence>
<proteinExistence type="predicted"/>
<organism evidence="1 2">
    <name type="scientific">Streptomyces ziwulingensis</name>
    <dbReference type="NCBI Taxonomy" id="1045501"/>
    <lineage>
        <taxon>Bacteria</taxon>
        <taxon>Bacillati</taxon>
        <taxon>Actinomycetota</taxon>
        <taxon>Actinomycetes</taxon>
        <taxon>Kitasatosporales</taxon>
        <taxon>Streptomycetaceae</taxon>
        <taxon>Streptomyces</taxon>
    </lineage>
</organism>
<evidence type="ECO:0000313" key="2">
    <source>
        <dbReference type="Proteomes" id="UP001501265"/>
    </source>
</evidence>
<dbReference type="Proteomes" id="UP001501265">
    <property type="component" value="Unassembled WGS sequence"/>
</dbReference>
<name>A0ABP9BX02_9ACTN</name>
<dbReference type="EMBL" id="BAABIG010000025">
    <property type="protein sequence ID" value="GAA4799817.1"/>
    <property type="molecule type" value="Genomic_DNA"/>
</dbReference>